<evidence type="ECO:0000256" key="2">
    <source>
        <dbReference type="ARBA" id="ARBA00010617"/>
    </source>
</evidence>
<dbReference type="AlphaFoldDB" id="A0AAV9PLE4"/>
<dbReference type="PRINTS" id="PR00463">
    <property type="entry name" value="EP450I"/>
</dbReference>
<evidence type="ECO:0000256" key="3">
    <source>
        <dbReference type="ARBA" id="ARBA00022617"/>
    </source>
</evidence>
<comment type="cofactor">
    <cofactor evidence="1 8">
        <name>heme</name>
        <dbReference type="ChEBI" id="CHEBI:30413"/>
    </cofactor>
</comment>
<dbReference type="InterPro" id="IPR001128">
    <property type="entry name" value="Cyt_P450"/>
</dbReference>
<dbReference type="Pfam" id="PF00067">
    <property type="entry name" value="p450"/>
    <property type="match status" value="1"/>
</dbReference>
<accession>A0AAV9PLE4</accession>
<dbReference type="InterPro" id="IPR050121">
    <property type="entry name" value="Cytochrome_P450_monoxygenase"/>
</dbReference>
<dbReference type="Gene3D" id="1.10.630.10">
    <property type="entry name" value="Cytochrome P450"/>
    <property type="match status" value="1"/>
</dbReference>
<dbReference type="GeneID" id="89923030"/>
<dbReference type="PROSITE" id="PS00086">
    <property type="entry name" value="CYTOCHROME_P450"/>
    <property type="match status" value="1"/>
</dbReference>
<dbReference type="InterPro" id="IPR036396">
    <property type="entry name" value="Cyt_P450_sf"/>
</dbReference>
<reference evidence="10 11" key="1">
    <citation type="submission" date="2023-08" db="EMBL/GenBank/DDBJ databases">
        <title>Black Yeasts Isolated from many extreme environments.</title>
        <authorList>
            <person name="Coleine C."/>
            <person name="Stajich J.E."/>
            <person name="Selbmann L."/>
        </authorList>
    </citation>
    <scope>NUCLEOTIDE SEQUENCE [LARGE SCALE GENOMIC DNA]</scope>
    <source>
        <strain evidence="10 11">CCFEE 5935</strain>
    </source>
</reference>
<keyword evidence="5 9" id="KW-0560">Oxidoreductase</keyword>
<dbReference type="Proteomes" id="UP001337655">
    <property type="component" value="Unassembled WGS sequence"/>
</dbReference>
<keyword evidence="7 9" id="KW-0503">Monooxygenase</keyword>
<comment type="caution">
    <text evidence="10">The sequence shown here is derived from an EMBL/GenBank/DDBJ whole genome shotgun (WGS) entry which is preliminary data.</text>
</comment>
<feature type="binding site" description="axial binding residue" evidence="8">
    <location>
        <position position="452"/>
    </location>
    <ligand>
        <name>heme</name>
        <dbReference type="ChEBI" id="CHEBI:30413"/>
    </ligand>
    <ligandPart>
        <name>Fe</name>
        <dbReference type="ChEBI" id="CHEBI:18248"/>
    </ligandPart>
</feature>
<dbReference type="GO" id="GO:0020037">
    <property type="term" value="F:heme binding"/>
    <property type="evidence" value="ECO:0007669"/>
    <property type="project" value="InterPro"/>
</dbReference>
<evidence type="ECO:0000256" key="8">
    <source>
        <dbReference type="PIRSR" id="PIRSR602401-1"/>
    </source>
</evidence>
<dbReference type="SUPFAM" id="SSF48264">
    <property type="entry name" value="Cytochrome P450"/>
    <property type="match status" value="1"/>
</dbReference>
<protein>
    <recommendedName>
        <fullName evidence="12">Cytochrome P450 monooxygenase</fullName>
    </recommendedName>
</protein>
<dbReference type="RefSeq" id="XP_064663270.1">
    <property type="nucleotide sequence ID" value="XM_064798943.1"/>
</dbReference>
<dbReference type="InterPro" id="IPR017972">
    <property type="entry name" value="Cyt_P450_CS"/>
</dbReference>
<dbReference type="EMBL" id="JAVRRT010000002">
    <property type="protein sequence ID" value="KAK5174601.1"/>
    <property type="molecule type" value="Genomic_DNA"/>
</dbReference>
<name>A0AAV9PLE4_9PEZI</name>
<evidence type="ECO:0000256" key="5">
    <source>
        <dbReference type="ARBA" id="ARBA00023002"/>
    </source>
</evidence>
<keyword evidence="4 8" id="KW-0479">Metal-binding</keyword>
<evidence type="ECO:0000256" key="1">
    <source>
        <dbReference type="ARBA" id="ARBA00001971"/>
    </source>
</evidence>
<dbReference type="PANTHER" id="PTHR24305:SF237">
    <property type="entry name" value="CYTOCHROME P450 MONOOXYGENASE ATNE-RELATED"/>
    <property type="match status" value="1"/>
</dbReference>
<gene>
    <name evidence="10" type="ORF">LTR77_001682</name>
</gene>
<keyword evidence="11" id="KW-1185">Reference proteome</keyword>
<organism evidence="10 11">
    <name type="scientific">Saxophila tyrrhenica</name>
    <dbReference type="NCBI Taxonomy" id="1690608"/>
    <lineage>
        <taxon>Eukaryota</taxon>
        <taxon>Fungi</taxon>
        <taxon>Dikarya</taxon>
        <taxon>Ascomycota</taxon>
        <taxon>Pezizomycotina</taxon>
        <taxon>Dothideomycetes</taxon>
        <taxon>Dothideomycetidae</taxon>
        <taxon>Mycosphaerellales</taxon>
        <taxon>Extremaceae</taxon>
        <taxon>Saxophila</taxon>
    </lineage>
</organism>
<dbReference type="CDD" id="cd11061">
    <property type="entry name" value="CYP67-like"/>
    <property type="match status" value="1"/>
</dbReference>
<dbReference type="GO" id="GO:0004497">
    <property type="term" value="F:monooxygenase activity"/>
    <property type="evidence" value="ECO:0007669"/>
    <property type="project" value="UniProtKB-KW"/>
</dbReference>
<evidence type="ECO:0000256" key="7">
    <source>
        <dbReference type="ARBA" id="ARBA00023033"/>
    </source>
</evidence>
<comment type="similarity">
    <text evidence="2 9">Belongs to the cytochrome P450 family.</text>
</comment>
<keyword evidence="3 8" id="KW-0349">Heme</keyword>
<keyword evidence="6 8" id="KW-0408">Iron</keyword>
<evidence type="ECO:0000256" key="9">
    <source>
        <dbReference type="RuleBase" id="RU000461"/>
    </source>
</evidence>
<evidence type="ECO:0008006" key="12">
    <source>
        <dbReference type="Google" id="ProtNLM"/>
    </source>
</evidence>
<dbReference type="PANTHER" id="PTHR24305">
    <property type="entry name" value="CYTOCHROME P450"/>
    <property type="match status" value="1"/>
</dbReference>
<sequence>MGLLAASPATYGVFLVLTACALFIRYLAADPLRKFNGPPLAALVPWLFTYPAMKAEWHTTNLKWHRRYGSAVRIAPNFLSFDTYEAFCDIYSAKANFRKAPEYMVLSPSRRGNAVSTQDKKVSQFKRKSEGPFFGDKSIRDLEDRYVDKVASFTTLLCPLEGPDGQKSAWTEPRDISKFTSWLTLDVITDLLYGESFDLLHSEENRWVPETFRNVQWRNLICMSYPTLFKWKLDRVLLYRAREEISRLAAWSLDICRAQAKRCADENRPDLFTSMMAAEEKRTGNPDIEGNIKDIWAESMFLLAAGSESTATTMAITYHYLVHQPDLLAKVTAEVRSAFSNVEDIRTGETLDSLRMFQACILETLRISPAAPNTLPRIVPAGGATVDGHFLPGGTTVGTSLYTMHHNEKYFDDPDSFVADRWLRRLEDSAGKDIAYHPSPGYAPFSMGTRNCLGWRLAWAEMTVALARVLFSFDMRLTSEAPCCATRQPGKACEPNAPGYITMCAAGGPYVEFRPRQG</sequence>
<dbReference type="GO" id="GO:0016705">
    <property type="term" value="F:oxidoreductase activity, acting on paired donors, with incorporation or reduction of molecular oxygen"/>
    <property type="evidence" value="ECO:0007669"/>
    <property type="project" value="InterPro"/>
</dbReference>
<evidence type="ECO:0000256" key="6">
    <source>
        <dbReference type="ARBA" id="ARBA00023004"/>
    </source>
</evidence>
<evidence type="ECO:0000313" key="11">
    <source>
        <dbReference type="Proteomes" id="UP001337655"/>
    </source>
</evidence>
<dbReference type="InterPro" id="IPR002401">
    <property type="entry name" value="Cyt_P450_E_grp-I"/>
</dbReference>
<evidence type="ECO:0000256" key="4">
    <source>
        <dbReference type="ARBA" id="ARBA00022723"/>
    </source>
</evidence>
<evidence type="ECO:0000313" key="10">
    <source>
        <dbReference type="EMBL" id="KAK5174601.1"/>
    </source>
</evidence>
<dbReference type="PRINTS" id="PR00385">
    <property type="entry name" value="P450"/>
</dbReference>
<proteinExistence type="inferred from homology"/>
<dbReference type="GO" id="GO:0005506">
    <property type="term" value="F:iron ion binding"/>
    <property type="evidence" value="ECO:0007669"/>
    <property type="project" value="InterPro"/>
</dbReference>